<evidence type="ECO:0000256" key="9">
    <source>
        <dbReference type="SAM" id="SignalP"/>
    </source>
</evidence>
<dbReference type="EMBL" id="JACMSC010000016">
    <property type="protein sequence ID" value="KAG6481377.1"/>
    <property type="molecule type" value="Genomic_DNA"/>
</dbReference>
<evidence type="ECO:0000313" key="11">
    <source>
        <dbReference type="Proteomes" id="UP000734854"/>
    </source>
</evidence>
<feature type="signal peptide" evidence="9">
    <location>
        <begin position="1"/>
        <end position="21"/>
    </location>
</feature>
<dbReference type="InterPro" id="IPR033130">
    <property type="entry name" value="RNase_T2_His_AS_2"/>
</dbReference>
<keyword evidence="11" id="KW-1185">Reference proteome</keyword>
<comment type="caution">
    <text evidence="10">The sequence shown here is derived from an EMBL/GenBank/DDBJ whole genome shotgun (WGS) entry which is preliminary data.</text>
</comment>
<proteinExistence type="inferred from homology"/>
<dbReference type="PANTHER" id="PTHR11240">
    <property type="entry name" value="RIBONUCLEASE T2"/>
    <property type="match status" value="1"/>
</dbReference>
<dbReference type="GO" id="GO:0033897">
    <property type="term" value="F:ribonuclease T2 activity"/>
    <property type="evidence" value="ECO:0007669"/>
    <property type="project" value="InterPro"/>
</dbReference>
<evidence type="ECO:0000256" key="3">
    <source>
        <dbReference type="ARBA" id="ARBA00022759"/>
    </source>
</evidence>
<keyword evidence="2" id="KW-0540">Nuclease</keyword>
<evidence type="ECO:0000256" key="4">
    <source>
        <dbReference type="ARBA" id="ARBA00022801"/>
    </source>
</evidence>
<evidence type="ECO:0000256" key="1">
    <source>
        <dbReference type="ARBA" id="ARBA00007469"/>
    </source>
</evidence>
<dbReference type="GO" id="GO:0006401">
    <property type="term" value="P:RNA catabolic process"/>
    <property type="evidence" value="ECO:0007669"/>
    <property type="project" value="TreeGrafter"/>
</dbReference>
<dbReference type="InterPro" id="IPR001568">
    <property type="entry name" value="RNase_T2-like"/>
</dbReference>
<organism evidence="10 11">
    <name type="scientific">Zingiber officinale</name>
    <name type="common">Ginger</name>
    <name type="synonym">Amomum zingiber</name>
    <dbReference type="NCBI Taxonomy" id="94328"/>
    <lineage>
        <taxon>Eukaryota</taxon>
        <taxon>Viridiplantae</taxon>
        <taxon>Streptophyta</taxon>
        <taxon>Embryophyta</taxon>
        <taxon>Tracheophyta</taxon>
        <taxon>Spermatophyta</taxon>
        <taxon>Magnoliopsida</taxon>
        <taxon>Liliopsida</taxon>
        <taxon>Zingiberales</taxon>
        <taxon>Zingiberaceae</taxon>
        <taxon>Zingiber</taxon>
    </lineage>
</organism>
<protein>
    <submittedName>
        <fullName evidence="10">Uncharacterized protein</fullName>
    </submittedName>
</protein>
<keyword evidence="8" id="KW-1133">Transmembrane helix</keyword>
<keyword evidence="4" id="KW-0378">Hydrolase</keyword>
<dbReference type="SUPFAM" id="SSF55895">
    <property type="entry name" value="Ribonuclease Rh-like"/>
    <property type="match status" value="1"/>
</dbReference>
<dbReference type="AlphaFoldDB" id="A0A8J5F3A3"/>
<feature type="chain" id="PRO_5035165568" evidence="9">
    <location>
        <begin position="22"/>
        <end position="215"/>
    </location>
</feature>
<dbReference type="PANTHER" id="PTHR11240:SF75">
    <property type="entry name" value="RIBONUCLEASE 3"/>
    <property type="match status" value="1"/>
</dbReference>
<dbReference type="PROSITE" id="PS00531">
    <property type="entry name" value="RNASE_T2_2"/>
    <property type="match status" value="1"/>
</dbReference>
<reference evidence="10 11" key="1">
    <citation type="submission" date="2020-08" db="EMBL/GenBank/DDBJ databases">
        <title>Plant Genome Project.</title>
        <authorList>
            <person name="Zhang R.-G."/>
        </authorList>
    </citation>
    <scope>NUCLEOTIDE SEQUENCE [LARGE SCALE GENOMIC DNA]</scope>
    <source>
        <tissue evidence="10">Rhizome</tissue>
    </source>
</reference>
<keyword evidence="3" id="KW-0255">Endonuclease</keyword>
<name>A0A8J5F3A3_ZINOF</name>
<evidence type="ECO:0000256" key="8">
    <source>
        <dbReference type="SAM" id="Phobius"/>
    </source>
</evidence>
<dbReference type="Proteomes" id="UP000734854">
    <property type="component" value="Unassembled WGS sequence"/>
</dbReference>
<dbReference type="GO" id="GO:0003723">
    <property type="term" value="F:RNA binding"/>
    <property type="evidence" value="ECO:0007669"/>
    <property type="project" value="InterPro"/>
</dbReference>
<keyword evidence="9" id="KW-0732">Signal</keyword>
<dbReference type="GO" id="GO:0005576">
    <property type="term" value="C:extracellular region"/>
    <property type="evidence" value="ECO:0007669"/>
    <property type="project" value="TreeGrafter"/>
</dbReference>
<dbReference type="Pfam" id="PF00445">
    <property type="entry name" value="Ribonuclease_T2"/>
    <property type="match status" value="1"/>
</dbReference>
<evidence type="ECO:0000256" key="5">
    <source>
        <dbReference type="ARBA" id="ARBA00023157"/>
    </source>
</evidence>
<keyword evidence="8" id="KW-0812">Transmembrane</keyword>
<sequence length="215" mass="23583">MYNHSAKLRLLLLCPTGEVAAIPPAENRHPILASMGCGLTTTMGLTPPIVILTALMILPRSSIFVLTNKKKQLQIKDLLSSMKANWPTLACPSSDGSEFWSHEWEKHGTCSESILDQHSYFETSLQLKKQTNLLQILEDAGIHPDGELYSLNSIRSAISDGIGYTPGIECNVDESGNSQLFQVYLCVDTSATNLTDCPVYPRSKCSSSSIEFPSF</sequence>
<gene>
    <name evidence="10" type="ORF">ZIOFF_057977</name>
</gene>
<keyword evidence="5" id="KW-1015">Disulfide bond</keyword>
<dbReference type="InterPro" id="IPR033697">
    <property type="entry name" value="Ribonuclease_T2_eukaryotic"/>
</dbReference>
<feature type="transmembrane region" description="Helical" evidence="8">
    <location>
        <begin position="45"/>
        <end position="66"/>
    </location>
</feature>
<evidence type="ECO:0000256" key="7">
    <source>
        <dbReference type="RuleBase" id="RU004328"/>
    </source>
</evidence>
<evidence type="ECO:0000313" key="10">
    <source>
        <dbReference type="EMBL" id="KAG6481377.1"/>
    </source>
</evidence>
<dbReference type="CDD" id="cd01061">
    <property type="entry name" value="RNase_T2_euk"/>
    <property type="match status" value="1"/>
</dbReference>
<accession>A0A8J5F3A3</accession>
<dbReference type="InterPro" id="IPR036430">
    <property type="entry name" value="RNase_T2-like_sf"/>
</dbReference>
<evidence type="ECO:0000256" key="6">
    <source>
        <dbReference type="ARBA" id="ARBA00023239"/>
    </source>
</evidence>
<dbReference type="Gene3D" id="3.90.730.10">
    <property type="entry name" value="Ribonuclease T2-like"/>
    <property type="match status" value="1"/>
</dbReference>
<keyword evidence="8" id="KW-0472">Membrane</keyword>
<evidence type="ECO:0000256" key="2">
    <source>
        <dbReference type="ARBA" id="ARBA00022722"/>
    </source>
</evidence>
<dbReference type="GO" id="GO:0016787">
    <property type="term" value="F:hydrolase activity"/>
    <property type="evidence" value="ECO:0007669"/>
    <property type="project" value="UniProtKB-KW"/>
</dbReference>
<comment type="similarity">
    <text evidence="1 7">Belongs to the RNase T2 family.</text>
</comment>
<keyword evidence="6" id="KW-0456">Lyase</keyword>